<dbReference type="OrthoDB" id="1661883at2759"/>
<dbReference type="Gene3D" id="1.25.40.20">
    <property type="entry name" value="Ankyrin repeat-containing domain"/>
    <property type="match status" value="2"/>
</dbReference>
<keyword evidence="6" id="KW-1185">Reference proteome</keyword>
<dbReference type="HOGENOM" id="CLU_000134_18_9_1"/>
<accession>R7VDE8</accession>
<dbReference type="PANTHER" id="PTHR24201">
    <property type="entry name" value="ANK_REP_REGION DOMAIN-CONTAINING PROTEIN"/>
    <property type="match status" value="1"/>
</dbReference>
<dbReference type="EnsemblMetazoa" id="CapteT124313">
    <property type="protein sequence ID" value="CapteP124313"/>
    <property type="gene ID" value="CapteG124313"/>
</dbReference>
<dbReference type="PROSITE" id="PS50297">
    <property type="entry name" value="ANK_REP_REGION"/>
    <property type="match status" value="1"/>
</dbReference>
<reference evidence="6" key="1">
    <citation type="submission" date="2012-12" db="EMBL/GenBank/DDBJ databases">
        <authorList>
            <person name="Hellsten U."/>
            <person name="Grimwood J."/>
            <person name="Chapman J.A."/>
            <person name="Shapiro H."/>
            <person name="Aerts A."/>
            <person name="Otillar R.P."/>
            <person name="Terry A.Y."/>
            <person name="Boore J.L."/>
            <person name="Simakov O."/>
            <person name="Marletaz F."/>
            <person name="Cho S.-J."/>
            <person name="Edsinger-Gonzales E."/>
            <person name="Havlak P."/>
            <person name="Kuo D.-H."/>
            <person name="Larsson T."/>
            <person name="Lv J."/>
            <person name="Arendt D."/>
            <person name="Savage R."/>
            <person name="Osoegawa K."/>
            <person name="de Jong P."/>
            <person name="Lindberg D.R."/>
            <person name="Seaver E.C."/>
            <person name="Weisblat D.A."/>
            <person name="Putnam N.H."/>
            <person name="Grigoriev I.V."/>
            <person name="Rokhsar D.S."/>
        </authorList>
    </citation>
    <scope>NUCLEOTIDE SEQUENCE</scope>
    <source>
        <strain evidence="6">I ESC-2004</strain>
    </source>
</reference>
<evidence type="ECO:0000313" key="6">
    <source>
        <dbReference type="Proteomes" id="UP000014760"/>
    </source>
</evidence>
<dbReference type="AlphaFoldDB" id="R7VDE8"/>
<evidence type="ECO:0000256" key="1">
    <source>
        <dbReference type="ARBA" id="ARBA00022737"/>
    </source>
</evidence>
<name>R7VDE8_CAPTE</name>
<proteinExistence type="predicted"/>
<dbReference type="EMBL" id="KB293011">
    <property type="protein sequence ID" value="ELU16659.1"/>
    <property type="molecule type" value="Genomic_DNA"/>
</dbReference>
<reference evidence="5" key="3">
    <citation type="submission" date="2015-06" db="UniProtKB">
        <authorList>
            <consortium name="EnsemblMetazoa"/>
        </authorList>
    </citation>
    <scope>IDENTIFICATION</scope>
</reference>
<gene>
    <name evidence="4" type="ORF">CAPTEDRAFT_124313</name>
</gene>
<dbReference type="EMBL" id="AMQN01036572">
    <property type="status" value="NOT_ANNOTATED_CDS"/>
    <property type="molecule type" value="Genomic_DNA"/>
</dbReference>
<dbReference type="SMART" id="SM00248">
    <property type="entry name" value="ANK"/>
    <property type="match status" value="2"/>
</dbReference>
<dbReference type="InterPro" id="IPR036770">
    <property type="entry name" value="Ankyrin_rpt-contain_sf"/>
</dbReference>
<evidence type="ECO:0000313" key="4">
    <source>
        <dbReference type="EMBL" id="ELU16659.1"/>
    </source>
</evidence>
<dbReference type="STRING" id="283909.R7VDE8"/>
<feature type="repeat" description="ANK" evidence="3">
    <location>
        <begin position="54"/>
        <end position="86"/>
    </location>
</feature>
<dbReference type="Pfam" id="PF12796">
    <property type="entry name" value="Ank_2"/>
    <property type="match status" value="1"/>
</dbReference>
<organism evidence="4">
    <name type="scientific">Capitella teleta</name>
    <name type="common">Polychaete worm</name>
    <dbReference type="NCBI Taxonomy" id="283909"/>
    <lineage>
        <taxon>Eukaryota</taxon>
        <taxon>Metazoa</taxon>
        <taxon>Spiralia</taxon>
        <taxon>Lophotrochozoa</taxon>
        <taxon>Annelida</taxon>
        <taxon>Polychaeta</taxon>
        <taxon>Sedentaria</taxon>
        <taxon>Scolecida</taxon>
        <taxon>Capitellidae</taxon>
        <taxon>Capitella</taxon>
    </lineage>
</organism>
<dbReference type="PANTHER" id="PTHR24201:SF2">
    <property type="entry name" value="ANKYRIN REPEAT DOMAIN-CONTAINING PROTEIN 42"/>
    <property type="match status" value="1"/>
</dbReference>
<dbReference type="InterPro" id="IPR050776">
    <property type="entry name" value="Ank_Repeat/CDKN_Inhibitor"/>
</dbReference>
<dbReference type="PROSITE" id="PS50088">
    <property type="entry name" value="ANK_REPEAT"/>
    <property type="match status" value="1"/>
</dbReference>
<evidence type="ECO:0000313" key="5">
    <source>
        <dbReference type="EnsemblMetazoa" id="CapteP124313"/>
    </source>
</evidence>
<reference evidence="4 6" key="2">
    <citation type="journal article" date="2013" name="Nature">
        <title>Insights into bilaterian evolution from three spiralian genomes.</title>
        <authorList>
            <person name="Simakov O."/>
            <person name="Marletaz F."/>
            <person name="Cho S.J."/>
            <person name="Edsinger-Gonzales E."/>
            <person name="Havlak P."/>
            <person name="Hellsten U."/>
            <person name="Kuo D.H."/>
            <person name="Larsson T."/>
            <person name="Lv J."/>
            <person name="Arendt D."/>
            <person name="Savage R."/>
            <person name="Osoegawa K."/>
            <person name="de Jong P."/>
            <person name="Grimwood J."/>
            <person name="Chapman J.A."/>
            <person name="Shapiro H."/>
            <person name="Aerts A."/>
            <person name="Otillar R.P."/>
            <person name="Terry A.Y."/>
            <person name="Boore J.L."/>
            <person name="Grigoriev I.V."/>
            <person name="Lindberg D.R."/>
            <person name="Seaver E.C."/>
            <person name="Weisblat D.A."/>
            <person name="Putnam N.H."/>
            <person name="Rokhsar D.S."/>
        </authorList>
    </citation>
    <scope>NUCLEOTIDE SEQUENCE</scope>
    <source>
        <strain evidence="4 6">I ESC-2004</strain>
    </source>
</reference>
<keyword evidence="2 3" id="KW-0040">ANK repeat</keyword>
<sequence length="110" mass="12233">MYGNFIAKYLKKGFDLTIKDNQGASVMHYAARTNMIKLLLGEFTMELVNEEDKFGSTPLHYAAFANNTDATKLLLGEGCDKDKKDCRGRTACELAELLGYGDIVQLLSDE</sequence>
<evidence type="ECO:0000256" key="3">
    <source>
        <dbReference type="PROSITE-ProRule" id="PRU00023"/>
    </source>
</evidence>
<dbReference type="Proteomes" id="UP000014760">
    <property type="component" value="Unassembled WGS sequence"/>
</dbReference>
<keyword evidence="1" id="KW-0677">Repeat</keyword>
<feature type="non-terminal residue" evidence="4">
    <location>
        <position position="110"/>
    </location>
</feature>
<evidence type="ECO:0000256" key="2">
    <source>
        <dbReference type="ARBA" id="ARBA00023043"/>
    </source>
</evidence>
<dbReference type="InterPro" id="IPR002110">
    <property type="entry name" value="Ankyrin_rpt"/>
</dbReference>
<dbReference type="SUPFAM" id="SSF48403">
    <property type="entry name" value="Ankyrin repeat"/>
    <property type="match status" value="1"/>
</dbReference>
<protein>
    <submittedName>
        <fullName evidence="4 5">Uncharacterized protein</fullName>
    </submittedName>
</protein>